<feature type="domain" description="NADAR" evidence="4">
    <location>
        <begin position="15"/>
        <end position="155"/>
    </location>
</feature>
<comment type="caution">
    <text evidence="5">The sequence shown here is derived from an EMBL/GenBank/DDBJ whole genome shotgun (WGS) entry which is preliminary data.</text>
</comment>
<dbReference type="InterPro" id="IPR012816">
    <property type="entry name" value="NADAR"/>
</dbReference>
<evidence type="ECO:0000313" key="6">
    <source>
        <dbReference type="Proteomes" id="UP001240236"/>
    </source>
</evidence>
<organism evidence="5 6">
    <name type="scientific">Catenuloplanes indicus</name>
    <dbReference type="NCBI Taxonomy" id="137267"/>
    <lineage>
        <taxon>Bacteria</taxon>
        <taxon>Bacillati</taxon>
        <taxon>Actinomycetota</taxon>
        <taxon>Actinomycetes</taxon>
        <taxon>Micromonosporales</taxon>
        <taxon>Micromonosporaceae</taxon>
        <taxon>Catenuloplanes</taxon>
    </lineage>
</organism>
<dbReference type="EMBL" id="JAUSUZ010000001">
    <property type="protein sequence ID" value="MDQ0370892.1"/>
    <property type="molecule type" value="Genomic_DNA"/>
</dbReference>
<proteinExistence type="predicted"/>
<evidence type="ECO:0000313" key="5">
    <source>
        <dbReference type="EMBL" id="MDQ0370892.1"/>
    </source>
</evidence>
<sequence length="190" mass="21817">MWIAPHTREATVTIYFYGADDVPYGCFSNFSPHGFDLDGHRWPTSEHYFQAQKYAGTRHADLIRRAATPLRAAELGRDRSRPLRRDWDRVKDDVMRRAVTAKFTAHPGIRAVLLDTGDAEIVEDTGTDHYWGRGRTGTGKNRLGRILMRTRTQLRTADDDIRRRIPHGTDAERMSAAEDRRVRGAGRRTR</sequence>
<dbReference type="Pfam" id="PF08719">
    <property type="entry name" value="NADAR"/>
    <property type="match status" value="1"/>
</dbReference>
<keyword evidence="6" id="KW-1185">Reference proteome</keyword>
<comment type="catalytic activity">
    <reaction evidence="2">
        <text>2,5-diamino-6-hydroxy-4-(5-phosphoribosylamino)-pyrimidine + H2O = 2,5,6-triamino-4-hydroxypyrimidine + D-ribose 5-phosphate</text>
        <dbReference type="Rhea" id="RHEA:23436"/>
        <dbReference type="ChEBI" id="CHEBI:15377"/>
        <dbReference type="ChEBI" id="CHEBI:58614"/>
        <dbReference type="ChEBI" id="CHEBI:78346"/>
        <dbReference type="ChEBI" id="CHEBI:137796"/>
    </reaction>
</comment>
<dbReference type="SUPFAM" id="SSF143990">
    <property type="entry name" value="YbiA-like"/>
    <property type="match status" value="1"/>
</dbReference>
<feature type="compositionally biased region" description="Basic and acidic residues" evidence="3">
    <location>
        <begin position="160"/>
        <end position="182"/>
    </location>
</feature>
<evidence type="ECO:0000256" key="2">
    <source>
        <dbReference type="ARBA" id="ARBA00000751"/>
    </source>
</evidence>
<accession>A0AAE4B1R5</accession>
<dbReference type="NCBIfam" id="TIGR02464">
    <property type="entry name" value="ribofla_fusion"/>
    <property type="match status" value="1"/>
</dbReference>
<reference evidence="5 6" key="1">
    <citation type="submission" date="2023-07" db="EMBL/GenBank/DDBJ databases">
        <title>Sequencing the genomes of 1000 actinobacteria strains.</title>
        <authorList>
            <person name="Klenk H.-P."/>
        </authorList>
    </citation>
    <scope>NUCLEOTIDE SEQUENCE [LARGE SCALE GENOMIC DNA]</scope>
    <source>
        <strain evidence="5 6">DSM 44709</strain>
    </source>
</reference>
<comment type="catalytic activity">
    <reaction evidence="1">
        <text>5-amino-6-(5-phospho-D-ribosylamino)uracil + H2O = 5,6-diaminouracil + D-ribose 5-phosphate</text>
        <dbReference type="Rhea" id="RHEA:55020"/>
        <dbReference type="ChEBI" id="CHEBI:15377"/>
        <dbReference type="ChEBI" id="CHEBI:46252"/>
        <dbReference type="ChEBI" id="CHEBI:58453"/>
        <dbReference type="ChEBI" id="CHEBI:78346"/>
    </reaction>
</comment>
<name>A0AAE4B1R5_9ACTN</name>
<evidence type="ECO:0000256" key="3">
    <source>
        <dbReference type="SAM" id="MobiDB-lite"/>
    </source>
</evidence>
<dbReference type="AlphaFoldDB" id="A0AAE4B1R5"/>
<feature type="region of interest" description="Disordered" evidence="3">
    <location>
        <begin position="160"/>
        <end position="190"/>
    </location>
</feature>
<evidence type="ECO:0000256" key="1">
    <source>
        <dbReference type="ARBA" id="ARBA00000022"/>
    </source>
</evidence>
<dbReference type="Proteomes" id="UP001240236">
    <property type="component" value="Unassembled WGS sequence"/>
</dbReference>
<gene>
    <name evidence="5" type="ORF">J2S42_007561</name>
</gene>
<dbReference type="Gene3D" id="1.10.357.40">
    <property type="entry name" value="YbiA-like"/>
    <property type="match status" value="1"/>
</dbReference>
<protein>
    <submittedName>
        <fullName evidence="5">RibA/ribD-fused uncharacterized protein</fullName>
    </submittedName>
</protein>
<evidence type="ECO:0000259" key="4">
    <source>
        <dbReference type="Pfam" id="PF08719"/>
    </source>
</evidence>
<dbReference type="InterPro" id="IPR037238">
    <property type="entry name" value="YbiA-like_sf"/>
</dbReference>
<dbReference type="RefSeq" id="WP_307247226.1">
    <property type="nucleotide sequence ID" value="NZ_JAUSUZ010000001.1"/>
</dbReference>
<dbReference type="CDD" id="cd15457">
    <property type="entry name" value="NADAR"/>
    <property type="match status" value="1"/>
</dbReference>